<dbReference type="Proteomes" id="UP001642484">
    <property type="component" value="Unassembled WGS sequence"/>
</dbReference>
<dbReference type="InterPro" id="IPR002048">
    <property type="entry name" value="EF_hand_dom"/>
</dbReference>
<evidence type="ECO:0000313" key="1">
    <source>
        <dbReference type="EMBL" id="CAK9003478.1"/>
    </source>
</evidence>
<dbReference type="Gene3D" id="1.10.238.10">
    <property type="entry name" value="EF-hand"/>
    <property type="match status" value="1"/>
</dbReference>
<gene>
    <name evidence="1" type="ORF">CCMP2556_LOCUS7306</name>
    <name evidence="2" type="ORF">CCMP2556_LOCUS7581</name>
</gene>
<dbReference type="Gene3D" id="1.20.120.350">
    <property type="entry name" value="Voltage-gated potassium channels. Chain C"/>
    <property type="match status" value="1"/>
</dbReference>
<evidence type="ECO:0000313" key="3">
    <source>
        <dbReference type="Proteomes" id="UP001642484"/>
    </source>
</evidence>
<dbReference type="InterPro" id="IPR005821">
    <property type="entry name" value="Ion_trans_dom"/>
</dbReference>
<dbReference type="PROSITE" id="PS00018">
    <property type="entry name" value="EF_HAND_1"/>
    <property type="match status" value="1"/>
</dbReference>
<name>A0ABP0IMD3_9DINO</name>
<dbReference type="CDD" id="cd00051">
    <property type="entry name" value="EFh"/>
    <property type="match status" value="1"/>
</dbReference>
<proteinExistence type="predicted"/>
<accession>A0ABP0IMD3</accession>
<sequence>MDPPVVAPERAETTMVSFHLLPDIQHVQPEEPHDGDAGENFLMPGLTPGASKSELGSGTSGSCCRSEPMCSPESVKSLGDTGSMASWLPHTLPGKRRAKVSPSFQRLVDQLVQQHLTELNERPRPPVIKTSSTKDSLPIEKMHSVATKNSCTSKLSDVLASSELKRPRGSASTTSTQLLLRNRQGMTPLPAERILSAFASEETEPLRQVNSNAAGSSDSGGVSQSILAEFFSETESNFKRRFQNFSRFQKLRWWLQSNNFEMMISAALCLNIFWMALELQIEGLVMGYNLGTYPDSMVKPNNFILWDHAFAIVDMLWALFFGLEVCIRVMVLGIAFWKSWLNYIDVAVSVISVVEVFVFMAPAFGVNPVLFRLLRMGKLSRAMRVVSMTSVLASLQLLLKCLAASRDMLFWSFLLLTFVQCVAGMIVTTLCWEFIKDETQDVQLRDDVFRYYGTFTRTFLSMFEIMFANWSPPCRVLVEHVSEWFSIFFLFYRCVLGFAVLNVVNAVFVQQTMKTASSDEDLAFKQREKDIAQYNRKVKKLFATMDSSGDGAINFEEFSKLVKSPKLRFWMSQLELEYHDLLSLFEFLDNGDGNITLHEFIDGAARLRGSAKAIDVWRMETKVEVLFEEVLNYLNTLRDGTQAAPSGTADADGEEEKRVTAASVGSGSPSPEHSRVQDIFNHSVFRHIKATTFKSELAEDEVAVEGYETGGSPTRSARSGRSASRHFTR</sequence>
<dbReference type="PANTHER" id="PTHR10037">
    <property type="entry name" value="VOLTAGE-GATED CATION CHANNEL CALCIUM AND SODIUM"/>
    <property type="match status" value="1"/>
</dbReference>
<dbReference type="EMBL" id="CAXAMN010003336">
    <property type="protein sequence ID" value="CAK9004190.1"/>
    <property type="molecule type" value="Genomic_DNA"/>
</dbReference>
<reference evidence="1 3" key="1">
    <citation type="submission" date="2024-02" db="EMBL/GenBank/DDBJ databases">
        <authorList>
            <person name="Chen Y."/>
            <person name="Shah S."/>
            <person name="Dougan E. K."/>
            <person name="Thang M."/>
            <person name="Chan C."/>
        </authorList>
    </citation>
    <scope>NUCLEOTIDE SEQUENCE [LARGE SCALE GENOMIC DNA]</scope>
</reference>
<dbReference type="SMART" id="SM00054">
    <property type="entry name" value="EFh"/>
    <property type="match status" value="2"/>
</dbReference>
<protein>
    <submittedName>
        <fullName evidence="1">Uncharacterized protein</fullName>
    </submittedName>
</protein>
<dbReference type="InterPro" id="IPR018247">
    <property type="entry name" value="EF_Hand_1_Ca_BS"/>
</dbReference>
<keyword evidence="3" id="KW-1185">Reference proteome</keyword>
<dbReference type="PANTHER" id="PTHR10037:SF62">
    <property type="entry name" value="SODIUM CHANNEL PROTEIN 60E"/>
    <property type="match status" value="1"/>
</dbReference>
<organism evidence="1 3">
    <name type="scientific">Durusdinium trenchii</name>
    <dbReference type="NCBI Taxonomy" id="1381693"/>
    <lineage>
        <taxon>Eukaryota</taxon>
        <taxon>Sar</taxon>
        <taxon>Alveolata</taxon>
        <taxon>Dinophyceae</taxon>
        <taxon>Suessiales</taxon>
        <taxon>Symbiodiniaceae</taxon>
        <taxon>Durusdinium</taxon>
    </lineage>
</organism>
<dbReference type="Gene3D" id="1.10.287.70">
    <property type="match status" value="1"/>
</dbReference>
<dbReference type="Pfam" id="PF00520">
    <property type="entry name" value="Ion_trans"/>
    <property type="match status" value="1"/>
</dbReference>
<dbReference type="EMBL" id="CAXAMN010003224">
    <property type="protein sequence ID" value="CAK9003478.1"/>
    <property type="molecule type" value="Genomic_DNA"/>
</dbReference>
<dbReference type="InterPro" id="IPR027359">
    <property type="entry name" value="Volt_channel_dom_sf"/>
</dbReference>
<dbReference type="InterPro" id="IPR043203">
    <property type="entry name" value="VGCC_Ca_Na"/>
</dbReference>
<dbReference type="PROSITE" id="PS50222">
    <property type="entry name" value="EF_HAND_2"/>
    <property type="match status" value="1"/>
</dbReference>
<dbReference type="InterPro" id="IPR011992">
    <property type="entry name" value="EF-hand-dom_pair"/>
</dbReference>
<comment type="caution">
    <text evidence="1">The sequence shown here is derived from an EMBL/GenBank/DDBJ whole genome shotgun (WGS) entry which is preliminary data.</text>
</comment>
<evidence type="ECO:0000313" key="2">
    <source>
        <dbReference type="EMBL" id="CAK9004190.1"/>
    </source>
</evidence>
<dbReference type="SUPFAM" id="SSF47473">
    <property type="entry name" value="EF-hand"/>
    <property type="match status" value="1"/>
</dbReference>